<name>A0A0F9BWX1_9ZZZZ</name>
<reference evidence="1" key="1">
    <citation type="journal article" date="2015" name="Nature">
        <title>Complex archaea that bridge the gap between prokaryotes and eukaryotes.</title>
        <authorList>
            <person name="Spang A."/>
            <person name="Saw J.H."/>
            <person name="Jorgensen S.L."/>
            <person name="Zaremba-Niedzwiedzka K."/>
            <person name="Martijn J."/>
            <person name="Lind A.E."/>
            <person name="van Eijk R."/>
            <person name="Schleper C."/>
            <person name="Guy L."/>
            <person name="Ettema T.J."/>
        </authorList>
    </citation>
    <scope>NUCLEOTIDE SEQUENCE</scope>
</reference>
<sequence length="65" mass="7554">MWSEQTKRGVALVVVLSLVPVWRSGGRDNMTFWGWVWNHTIFGPKVEYVPEEDYEAEVCRIGGRK</sequence>
<evidence type="ECO:0000313" key="1">
    <source>
        <dbReference type="EMBL" id="KKK88921.1"/>
    </source>
</evidence>
<dbReference type="EMBL" id="LAZR01049745">
    <property type="protein sequence ID" value="KKK88921.1"/>
    <property type="molecule type" value="Genomic_DNA"/>
</dbReference>
<gene>
    <name evidence="1" type="ORF">LCGC14_2738320</name>
</gene>
<organism evidence="1">
    <name type="scientific">marine sediment metagenome</name>
    <dbReference type="NCBI Taxonomy" id="412755"/>
    <lineage>
        <taxon>unclassified sequences</taxon>
        <taxon>metagenomes</taxon>
        <taxon>ecological metagenomes</taxon>
    </lineage>
</organism>
<protein>
    <submittedName>
        <fullName evidence="1">Uncharacterized protein</fullName>
    </submittedName>
</protein>
<dbReference type="AlphaFoldDB" id="A0A0F9BWX1"/>
<accession>A0A0F9BWX1</accession>
<comment type="caution">
    <text evidence="1">The sequence shown here is derived from an EMBL/GenBank/DDBJ whole genome shotgun (WGS) entry which is preliminary data.</text>
</comment>
<proteinExistence type="predicted"/>